<comment type="caution">
    <text evidence="4">The sequence shown here is derived from an EMBL/GenBank/DDBJ whole genome shotgun (WGS) entry which is preliminary data.</text>
</comment>
<evidence type="ECO:0000256" key="3">
    <source>
        <dbReference type="SAM" id="SignalP"/>
    </source>
</evidence>
<evidence type="ECO:0000313" key="4">
    <source>
        <dbReference type="EMBL" id="KAF7288743.1"/>
    </source>
</evidence>
<dbReference type="AlphaFoldDB" id="A0A8H6RXZ2"/>
<dbReference type="GeneID" id="59353100"/>
<evidence type="ECO:0000256" key="1">
    <source>
        <dbReference type="SAM" id="MobiDB-lite"/>
    </source>
</evidence>
<gene>
    <name evidence="4" type="ORF">MIND_01419500</name>
</gene>
<sequence length="592" mass="63371">MLPLSLLLTPLVAKAAAQLPGPSWRKPSITTSLEDRISVAQGAISRAISQLDSTNFMFPDPTHSYPRSGTLYSQLAEFDQLTNQSRYAADLGGYYGSAKTVLDNMGAKNFSGFNVLNDGLTFGHGAAIAYKTYNVPIFLQYAKQSWWAAVPYTLTQTALDAGKIASKSFNLSSSCQGISMAGGVFWNKDVNNSDIVMIATGAFFILSAMLAEATADAMYLAAAVQSMSFIRSHLYNDQGLVRDGISARATDNCALDKVGLFAYDSGPMIEGLAVLYSVSQNTTYRDMLDELISAALKTNSWQNETGIIQNGVGHTGDMMIPRALVAAYSRNATSPSLRPSIRAYLAVQYNAVADLATQNNSNIYGAYWSGPAGTKFDTGYQTNAIQALISAFALDDPASPSSSGFSSQAPPRATNSISPGPTPPPKAKASVGAIVGAIVGGIIALCLLGLLLLRWRRKRRDMRQLTMPFPNSALDIKDASAGDGHSPSRPAAPNPKRRILPVRRAPSQSPSSESWAAPPPTPASGEARADLQELSPWPLSVKQRSVSVVAVGRGQPELTTEELLRMLYNRMNGANTSMRVVDEEALPEYRTA</sequence>
<accession>A0A8H6RXZ2</accession>
<protein>
    <submittedName>
        <fullName evidence="4">Glycoside hydrolase family 76 protein</fullName>
    </submittedName>
</protein>
<feature type="compositionally biased region" description="Low complexity" evidence="1">
    <location>
        <begin position="505"/>
        <end position="516"/>
    </location>
</feature>
<keyword evidence="2" id="KW-1133">Transmembrane helix</keyword>
<keyword evidence="5" id="KW-1185">Reference proteome</keyword>
<evidence type="ECO:0000256" key="2">
    <source>
        <dbReference type="SAM" id="Phobius"/>
    </source>
</evidence>
<keyword evidence="2" id="KW-0812">Transmembrane</keyword>
<feature type="chain" id="PRO_5034022135" evidence="3">
    <location>
        <begin position="18"/>
        <end position="592"/>
    </location>
</feature>
<dbReference type="Gene3D" id="1.50.10.20">
    <property type="match status" value="1"/>
</dbReference>
<proteinExistence type="predicted"/>
<dbReference type="Pfam" id="PF03663">
    <property type="entry name" value="Glyco_hydro_76"/>
    <property type="match status" value="1"/>
</dbReference>
<feature type="region of interest" description="Disordered" evidence="1">
    <location>
        <begin position="473"/>
        <end position="529"/>
    </location>
</feature>
<feature type="region of interest" description="Disordered" evidence="1">
    <location>
        <begin position="399"/>
        <end position="429"/>
    </location>
</feature>
<feature type="transmembrane region" description="Helical" evidence="2">
    <location>
        <begin position="431"/>
        <end position="453"/>
    </location>
</feature>
<feature type="signal peptide" evidence="3">
    <location>
        <begin position="1"/>
        <end position="17"/>
    </location>
</feature>
<dbReference type="InterPro" id="IPR008928">
    <property type="entry name" value="6-hairpin_glycosidase_sf"/>
</dbReference>
<evidence type="ECO:0000313" key="5">
    <source>
        <dbReference type="Proteomes" id="UP000636479"/>
    </source>
</evidence>
<name>A0A8H6RXZ2_9AGAR</name>
<dbReference type="PANTHER" id="PTHR47791">
    <property type="entry name" value="MEIOTICALLY UP-REGULATED GENE 191 PROTEIN"/>
    <property type="match status" value="1"/>
</dbReference>
<reference evidence="4" key="1">
    <citation type="submission" date="2020-05" db="EMBL/GenBank/DDBJ databases">
        <title>Mycena genomes resolve the evolution of fungal bioluminescence.</title>
        <authorList>
            <person name="Tsai I.J."/>
        </authorList>
    </citation>
    <scope>NUCLEOTIDE SEQUENCE</scope>
    <source>
        <strain evidence="4">171206Taipei</strain>
    </source>
</reference>
<dbReference type="GO" id="GO:0005975">
    <property type="term" value="P:carbohydrate metabolic process"/>
    <property type="evidence" value="ECO:0007669"/>
    <property type="project" value="InterPro"/>
</dbReference>
<dbReference type="InterPro" id="IPR053169">
    <property type="entry name" value="MUG_Protein"/>
</dbReference>
<keyword evidence="2" id="KW-0472">Membrane</keyword>
<dbReference type="RefSeq" id="XP_037212965.1">
    <property type="nucleotide sequence ID" value="XM_037370584.1"/>
</dbReference>
<keyword evidence="3" id="KW-0732">Signal</keyword>
<keyword evidence="4" id="KW-0378">Hydrolase</keyword>
<dbReference type="InterPro" id="IPR005198">
    <property type="entry name" value="Glyco_hydro_76"/>
</dbReference>
<dbReference type="EMBL" id="JACAZF010000019">
    <property type="protein sequence ID" value="KAF7288743.1"/>
    <property type="molecule type" value="Genomic_DNA"/>
</dbReference>
<dbReference type="PANTHER" id="PTHR47791:SF3">
    <property type="entry name" value="MEIOTICALLY UP-REGULATED GENE 191 PROTEIN"/>
    <property type="match status" value="1"/>
</dbReference>
<organism evidence="4 5">
    <name type="scientific">Mycena indigotica</name>
    <dbReference type="NCBI Taxonomy" id="2126181"/>
    <lineage>
        <taxon>Eukaryota</taxon>
        <taxon>Fungi</taxon>
        <taxon>Dikarya</taxon>
        <taxon>Basidiomycota</taxon>
        <taxon>Agaricomycotina</taxon>
        <taxon>Agaricomycetes</taxon>
        <taxon>Agaricomycetidae</taxon>
        <taxon>Agaricales</taxon>
        <taxon>Marasmiineae</taxon>
        <taxon>Mycenaceae</taxon>
        <taxon>Mycena</taxon>
    </lineage>
</organism>
<dbReference type="GO" id="GO:0016787">
    <property type="term" value="F:hydrolase activity"/>
    <property type="evidence" value="ECO:0007669"/>
    <property type="project" value="UniProtKB-KW"/>
</dbReference>
<dbReference type="OrthoDB" id="3067581at2759"/>
<feature type="compositionally biased region" description="Low complexity" evidence="1">
    <location>
        <begin position="399"/>
        <end position="411"/>
    </location>
</feature>
<dbReference type="Proteomes" id="UP000636479">
    <property type="component" value="Unassembled WGS sequence"/>
</dbReference>
<dbReference type="SUPFAM" id="SSF48208">
    <property type="entry name" value="Six-hairpin glycosidases"/>
    <property type="match status" value="1"/>
</dbReference>